<dbReference type="AlphaFoldDB" id="A0A9P6C5F3"/>
<dbReference type="GO" id="GO:0046872">
    <property type="term" value="F:metal ion binding"/>
    <property type="evidence" value="ECO:0007669"/>
    <property type="project" value="UniProtKB-KW"/>
</dbReference>
<proteinExistence type="predicted"/>
<keyword evidence="7" id="KW-0249">Electron transport</keyword>
<dbReference type="InterPro" id="IPR006593">
    <property type="entry name" value="Cyt_b561/ferric_Rdtase_TM"/>
</dbReference>
<dbReference type="PANTHER" id="PTHR15422:SF45">
    <property type="entry name" value="CYTOCHROME B561 DOMAIN-CONTAINING PROTEIN"/>
    <property type="match status" value="1"/>
</dbReference>
<dbReference type="EMBL" id="MU151067">
    <property type="protein sequence ID" value="KAF9452841.1"/>
    <property type="molecule type" value="Genomic_DNA"/>
</dbReference>
<keyword evidence="4" id="KW-0349">Heme</keyword>
<sequence>MGIDEQTGIKYEGRSGDRWASRAALTLAVSTWLAILFNNPISFGWFAFHPTLQTLALTCFTYGVLTLQPTSQPKSKAAGFRRHQTAILYIGVPTITLGTLAVWYNKWLRDAAHFKTWHGTFGLICMLWLLAQIFVGAGSVWNGGALFGGGMKAKALWKYHRMSGYILFPLMLFTAHLGGGWSNWGENNTNSFVRFVAYTLAPALILTGIYARVR</sequence>
<evidence type="ECO:0000256" key="5">
    <source>
        <dbReference type="ARBA" id="ARBA00022692"/>
    </source>
</evidence>
<keyword evidence="10 11" id="KW-0472">Membrane</keyword>
<evidence type="ECO:0000256" key="9">
    <source>
        <dbReference type="ARBA" id="ARBA00023004"/>
    </source>
</evidence>
<gene>
    <name evidence="13" type="ORF">P691DRAFT_793915</name>
</gene>
<keyword evidence="3" id="KW-0813">Transport</keyword>
<evidence type="ECO:0000256" key="10">
    <source>
        <dbReference type="ARBA" id="ARBA00023136"/>
    </source>
</evidence>
<keyword evidence="9" id="KW-0408">Iron</keyword>
<keyword evidence="8 11" id="KW-1133">Transmembrane helix</keyword>
<dbReference type="PANTHER" id="PTHR15422">
    <property type="entry name" value="OS05G0565100 PROTEIN"/>
    <property type="match status" value="1"/>
</dbReference>
<accession>A0A9P6C5F3</accession>
<dbReference type="Gene3D" id="1.20.120.1770">
    <property type="match status" value="1"/>
</dbReference>
<dbReference type="CDD" id="cd08761">
    <property type="entry name" value="Cyt_b561_CYB561D2_like"/>
    <property type="match status" value="1"/>
</dbReference>
<keyword evidence="14" id="KW-1185">Reference proteome</keyword>
<dbReference type="GO" id="GO:0016020">
    <property type="term" value="C:membrane"/>
    <property type="evidence" value="ECO:0007669"/>
    <property type="project" value="UniProtKB-SubCell"/>
</dbReference>
<feature type="transmembrane region" description="Helical" evidence="11">
    <location>
        <begin position="162"/>
        <end position="179"/>
    </location>
</feature>
<evidence type="ECO:0000313" key="13">
    <source>
        <dbReference type="EMBL" id="KAF9452841.1"/>
    </source>
</evidence>
<keyword evidence="6" id="KW-0479">Metal-binding</keyword>
<dbReference type="InterPro" id="IPR045150">
    <property type="entry name" value="CYB561D1/2"/>
</dbReference>
<dbReference type="Pfam" id="PF03188">
    <property type="entry name" value="Cytochrom_B561"/>
    <property type="match status" value="1"/>
</dbReference>
<evidence type="ECO:0000256" key="8">
    <source>
        <dbReference type="ARBA" id="ARBA00022989"/>
    </source>
</evidence>
<feature type="transmembrane region" description="Helical" evidence="11">
    <location>
        <begin position="19"/>
        <end position="37"/>
    </location>
</feature>
<evidence type="ECO:0000256" key="6">
    <source>
        <dbReference type="ARBA" id="ARBA00022723"/>
    </source>
</evidence>
<reference evidence="13" key="1">
    <citation type="submission" date="2020-11" db="EMBL/GenBank/DDBJ databases">
        <authorList>
            <consortium name="DOE Joint Genome Institute"/>
            <person name="Ahrendt S."/>
            <person name="Riley R."/>
            <person name="Andreopoulos W."/>
            <person name="Labutti K."/>
            <person name="Pangilinan J."/>
            <person name="Ruiz-Duenas F.J."/>
            <person name="Barrasa J.M."/>
            <person name="Sanchez-Garcia M."/>
            <person name="Camarero S."/>
            <person name="Miyauchi S."/>
            <person name="Serrano A."/>
            <person name="Linde D."/>
            <person name="Babiker R."/>
            <person name="Drula E."/>
            <person name="Ayuso-Fernandez I."/>
            <person name="Pacheco R."/>
            <person name="Padilla G."/>
            <person name="Ferreira P."/>
            <person name="Barriuso J."/>
            <person name="Kellner H."/>
            <person name="Castanera R."/>
            <person name="Alfaro M."/>
            <person name="Ramirez L."/>
            <person name="Pisabarro A.G."/>
            <person name="Kuo A."/>
            <person name="Tritt A."/>
            <person name="Lipzen A."/>
            <person name="He G."/>
            <person name="Yan M."/>
            <person name="Ng V."/>
            <person name="Cullen D."/>
            <person name="Martin F."/>
            <person name="Rosso M.-N."/>
            <person name="Henrissat B."/>
            <person name="Hibbett D."/>
            <person name="Martinez A.T."/>
            <person name="Grigoriev I.V."/>
        </authorList>
    </citation>
    <scope>NUCLEOTIDE SEQUENCE</scope>
    <source>
        <strain evidence="13">MF-IS2</strain>
    </source>
</reference>
<evidence type="ECO:0000256" key="2">
    <source>
        <dbReference type="ARBA" id="ARBA00004141"/>
    </source>
</evidence>
<comment type="caution">
    <text evidence="13">The sequence shown here is derived from an EMBL/GenBank/DDBJ whole genome shotgun (WGS) entry which is preliminary data.</text>
</comment>
<evidence type="ECO:0000256" key="3">
    <source>
        <dbReference type="ARBA" id="ARBA00022448"/>
    </source>
</evidence>
<comment type="subcellular location">
    <subcellularLocation>
        <location evidence="2">Membrane</location>
        <topology evidence="2">Multi-pass membrane protein</topology>
    </subcellularLocation>
</comment>
<evidence type="ECO:0000256" key="4">
    <source>
        <dbReference type="ARBA" id="ARBA00022617"/>
    </source>
</evidence>
<dbReference type="GO" id="GO:0140575">
    <property type="term" value="F:transmembrane monodehydroascorbate reductase activity"/>
    <property type="evidence" value="ECO:0007669"/>
    <property type="project" value="InterPro"/>
</dbReference>
<evidence type="ECO:0000256" key="1">
    <source>
        <dbReference type="ARBA" id="ARBA00001970"/>
    </source>
</evidence>
<protein>
    <recommendedName>
        <fullName evidence="12">Cytochrome b561 domain-containing protein</fullName>
    </recommendedName>
</protein>
<keyword evidence="5 11" id="KW-0812">Transmembrane</keyword>
<feature type="domain" description="Cytochrome b561" evidence="12">
    <location>
        <begin position="49"/>
        <end position="178"/>
    </location>
</feature>
<dbReference type="OrthoDB" id="432881at2759"/>
<evidence type="ECO:0000256" key="11">
    <source>
        <dbReference type="SAM" id="Phobius"/>
    </source>
</evidence>
<feature type="transmembrane region" description="Helical" evidence="11">
    <location>
        <begin position="191"/>
        <end position="211"/>
    </location>
</feature>
<feature type="transmembrane region" description="Helical" evidence="11">
    <location>
        <begin position="86"/>
        <end position="104"/>
    </location>
</feature>
<feature type="transmembrane region" description="Helical" evidence="11">
    <location>
        <begin position="43"/>
        <end position="65"/>
    </location>
</feature>
<evidence type="ECO:0000259" key="12">
    <source>
        <dbReference type="Pfam" id="PF03188"/>
    </source>
</evidence>
<name>A0A9P6C5F3_9AGAR</name>
<comment type="cofactor">
    <cofactor evidence="1">
        <name>heme b</name>
        <dbReference type="ChEBI" id="CHEBI:60344"/>
    </cofactor>
</comment>
<evidence type="ECO:0000256" key="7">
    <source>
        <dbReference type="ARBA" id="ARBA00022982"/>
    </source>
</evidence>
<dbReference type="Proteomes" id="UP000807342">
    <property type="component" value="Unassembled WGS sequence"/>
</dbReference>
<organism evidence="13 14">
    <name type="scientific">Macrolepiota fuliginosa MF-IS2</name>
    <dbReference type="NCBI Taxonomy" id="1400762"/>
    <lineage>
        <taxon>Eukaryota</taxon>
        <taxon>Fungi</taxon>
        <taxon>Dikarya</taxon>
        <taxon>Basidiomycota</taxon>
        <taxon>Agaricomycotina</taxon>
        <taxon>Agaricomycetes</taxon>
        <taxon>Agaricomycetidae</taxon>
        <taxon>Agaricales</taxon>
        <taxon>Agaricineae</taxon>
        <taxon>Agaricaceae</taxon>
        <taxon>Macrolepiota</taxon>
    </lineage>
</organism>
<feature type="transmembrane region" description="Helical" evidence="11">
    <location>
        <begin position="116"/>
        <end position="141"/>
    </location>
</feature>
<evidence type="ECO:0000313" key="14">
    <source>
        <dbReference type="Proteomes" id="UP000807342"/>
    </source>
</evidence>